<keyword evidence="1" id="KW-0472">Membrane</keyword>
<evidence type="ECO:0000313" key="2">
    <source>
        <dbReference type="Ensembl" id="ENSCINP00000033256.1"/>
    </source>
</evidence>
<keyword evidence="1" id="KW-1133">Transmembrane helix</keyword>
<organism evidence="2 3">
    <name type="scientific">Ciona intestinalis</name>
    <name type="common">Transparent sea squirt</name>
    <name type="synonym">Ascidia intestinalis</name>
    <dbReference type="NCBI Taxonomy" id="7719"/>
    <lineage>
        <taxon>Eukaryota</taxon>
        <taxon>Metazoa</taxon>
        <taxon>Chordata</taxon>
        <taxon>Tunicata</taxon>
        <taxon>Ascidiacea</taxon>
        <taxon>Phlebobranchia</taxon>
        <taxon>Cionidae</taxon>
        <taxon>Ciona</taxon>
    </lineage>
</organism>
<reference evidence="3" key="1">
    <citation type="journal article" date="2002" name="Science">
        <title>The draft genome of Ciona intestinalis: insights into chordate and vertebrate origins.</title>
        <authorList>
            <person name="Dehal P."/>
            <person name="Satou Y."/>
            <person name="Campbell R.K."/>
            <person name="Chapman J."/>
            <person name="Degnan B."/>
            <person name="De Tomaso A."/>
            <person name="Davidson B."/>
            <person name="Di Gregorio A."/>
            <person name="Gelpke M."/>
            <person name="Goodstein D.M."/>
            <person name="Harafuji N."/>
            <person name="Hastings K.E."/>
            <person name="Ho I."/>
            <person name="Hotta K."/>
            <person name="Huang W."/>
            <person name="Kawashima T."/>
            <person name="Lemaire P."/>
            <person name="Martinez D."/>
            <person name="Meinertzhagen I.A."/>
            <person name="Necula S."/>
            <person name="Nonaka M."/>
            <person name="Putnam N."/>
            <person name="Rash S."/>
            <person name="Saiga H."/>
            <person name="Satake M."/>
            <person name="Terry A."/>
            <person name="Yamada L."/>
            <person name="Wang H.G."/>
            <person name="Awazu S."/>
            <person name="Azumi K."/>
            <person name="Boore J."/>
            <person name="Branno M."/>
            <person name="Chin-Bow S."/>
            <person name="DeSantis R."/>
            <person name="Doyle S."/>
            <person name="Francino P."/>
            <person name="Keys D.N."/>
            <person name="Haga S."/>
            <person name="Hayashi H."/>
            <person name="Hino K."/>
            <person name="Imai K.S."/>
            <person name="Inaba K."/>
            <person name="Kano S."/>
            <person name="Kobayashi K."/>
            <person name="Kobayashi M."/>
            <person name="Lee B.I."/>
            <person name="Makabe K.W."/>
            <person name="Manohar C."/>
            <person name="Matassi G."/>
            <person name="Medina M."/>
            <person name="Mochizuki Y."/>
            <person name="Mount S."/>
            <person name="Morishita T."/>
            <person name="Miura S."/>
            <person name="Nakayama A."/>
            <person name="Nishizaka S."/>
            <person name="Nomoto H."/>
            <person name="Ohta F."/>
            <person name="Oishi K."/>
            <person name="Rigoutsos I."/>
            <person name="Sano M."/>
            <person name="Sasaki A."/>
            <person name="Sasakura Y."/>
            <person name="Shoguchi E."/>
            <person name="Shin-i T."/>
            <person name="Spagnuolo A."/>
            <person name="Stainier D."/>
            <person name="Suzuki M.M."/>
            <person name="Tassy O."/>
            <person name="Takatori N."/>
            <person name="Tokuoka M."/>
            <person name="Yagi K."/>
            <person name="Yoshizaki F."/>
            <person name="Wada S."/>
            <person name="Zhang C."/>
            <person name="Hyatt P.D."/>
            <person name="Larimer F."/>
            <person name="Detter C."/>
            <person name="Doggett N."/>
            <person name="Glavina T."/>
            <person name="Hawkins T."/>
            <person name="Richardson P."/>
            <person name="Lucas S."/>
            <person name="Kohara Y."/>
            <person name="Levine M."/>
            <person name="Satoh N."/>
            <person name="Rokhsar D.S."/>
        </authorList>
    </citation>
    <scope>NUCLEOTIDE SEQUENCE [LARGE SCALE GENOMIC DNA]</scope>
</reference>
<reference evidence="2" key="3">
    <citation type="submission" date="2025-08" db="UniProtKB">
        <authorList>
            <consortium name="Ensembl"/>
        </authorList>
    </citation>
    <scope>IDENTIFICATION</scope>
</reference>
<reference evidence="2" key="2">
    <citation type="journal article" date="2008" name="Genome Biol.">
        <title>Improved genome assembly and evidence-based global gene model set for the chordate Ciona intestinalis: new insight into intron and operon populations.</title>
        <authorList>
            <person name="Satou Y."/>
            <person name="Mineta K."/>
            <person name="Ogasawara M."/>
            <person name="Sasakura Y."/>
            <person name="Shoguchi E."/>
            <person name="Ueno K."/>
            <person name="Yamada L."/>
            <person name="Matsumoto J."/>
            <person name="Wasserscheid J."/>
            <person name="Dewar K."/>
            <person name="Wiley G.B."/>
            <person name="Macmil S.L."/>
            <person name="Roe B.A."/>
            <person name="Zeller R.W."/>
            <person name="Hastings K.E."/>
            <person name="Lemaire P."/>
            <person name="Lindquist E."/>
            <person name="Endo T."/>
            <person name="Hotta K."/>
            <person name="Inaba K."/>
        </authorList>
    </citation>
    <scope>NUCLEOTIDE SEQUENCE [LARGE SCALE GENOMIC DNA]</scope>
    <source>
        <strain evidence="2">wild type</strain>
    </source>
</reference>
<name>H2XUC2_CIOIN</name>
<reference evidence="2" key="4">
    <citation type="submission" date="2025-09" db="UniProtKB">
        <authorList>
            <consortium name="Ensembl"/>
        </authorList>
    </citation>
    <scope>IDENTIFICATION</scope>
</reference>
<keyword evidence="1" id="KW-0812">Transmembrane</keyword>
<keyword evidence="3" id="KW-1185">Reference proteome</keyword>
<evidence type="ECO:0000256" key="1">
    <source>
        <dbReference type="SAM" id="Phobius"/>
    </source>
</evidence>
<dbReference type="Ensembl" id="ENSCINT00000034420.1">
    <property type="protein sequence ID" value="ENSCINP00000033256.1"/>
    <property type="gene ID" value="ENSCING00000019878.1"/>
</dbReference>
<dbReference type="HOGENOM" id="CLU_1291525_0_0_1"/>
<dbReference type="AlphaFoldDB" id="H2XUC2"/>
<dbReference type="Proteomes" id="UP000008144">
    <property type="component" value="Chromosome 4"/>
</dbReference>
<evidence type="ECO:0000313" key="3">
    <source>
        <dbReference type="Proteomes" id="UP000008144"/>
    </source>
</evidence>
<sequence length="214" mass="23966">MSSMMSLSDRSTLKHIGIGITLFVGGGLVSYAVIQFWSSNNRVQDPDLSRSIVELKREIINLKGNLSDAVVELRKELDGIRGSINPKKRTTSTRSRSGTALSIASGRTAGTFQTACSDYDDDFPSDDEFLSPPDHIADDVIEKQPLPGSDEELNIICVKVDLLNEGTDEDREEAMRILQDNELNHKDSWQLLWRLCRSHVGAYDMRDAYDERCL</sequence>
<dbReference type="InParanoid" id="H2XUC2"/>
<proteinExistence type="predicted"/>
<feature type="transmembrane region" description="Helical" evidence="1">
    <location>
        <begin position="12"/>
        <end position="34"/>
    </location>
</feature>
<protein>
    <recommendedName>
        <fullName evidence="4">Regulator of microtubule dynamics protein 2</fullName>
    </recommendedName>
</protein>
<accession>H2XUC2</accession>
<dbReference type="STRING" id="7719.ENSCINP00000033256"/>
<evidence type="ECO:0008006" key="4">
    <source>
        <dbReference type="Google" id="ProtNLM"/>
    </source>
</evidence>
<dbReference type="EMBL" id="EAAA01001866">
    <property type="status" value="NOT_ANNOTATED_CDS"/>
    <property type="molecule type" value="Genomic_DNA"/>
</dbReference>